<evidence type="ECO:0000313" key="8">
    <source>
        <dbReference type="Proteomes" id="UP000621540"/>
    </source>
</evidence>
<evidence type="ECO:0000256" key="6">
    <source>
        <dbReference type="ARBA" id="ARBA00023316"/>
    </source>
</evidence>
<keyword evidence="3" id="KW-1133">Transmembrane helix</keyword>
<keyword evidence="8" id="KW-1185">Reference proteome</keyword>
<accession>A0ABR7I6B4</accession>
<dbReference type="Gene3D" id="3.30.1490.480">
    <property type="entry name" value="Endolytic murein transglycosylase"/>
    <property type="match status" value="1"/>
</dbReference>
<keyword evidence="5" id="KW-0456">Lyase</keyword>
<reference evidence="7 8" key="1">
    <citation type="submission" date="2020-08" db="EMBL/GenBank/DDBJ databases">
        <title>Genome public.</title>
        <authorList>
            <person name="Liu C."/>
            <person name="Sun Q."/>
        </authorList>
    </citation>
    <scope>NUCLEOTIDE SEQUENCE [LARGE SCALE GENOMIC DNA]</scope>
    <source>
        <strain evidence="7 8">BX0805</strain>
    </source>
</reference>
<evidence type="ECO:0000256" key="5">
    <source>
        <dbReference type="ARBA" id="ARBA00023239"/>
    </source>
</evidence>
<evidence type="ECO:0000313" key="7">
    <source>
        <dbReference type="EMBL" id="MBC5752450.1"/>
    </source>
</evidence>
<name>A0ABR7I6B4_9FIRM</name>
<dbReference type="RefSeq" id="WP_186981320.1">
    <property type="nucleotide sequence ID" value="NZ_JACOQH010000001.1"/>
</dbReference>
<dbReference type="PANTHER" id="PTHR30518">
    <property type="entry name" value="ENDOLYTIC MUREIN TRANSGLYCOSYLASE"/>
    <property type="match status" value="1"/>
</dbReference>
<keyword evidence="2" id="KW-0812">Transmembrane</keyword>
<dbReference type="Proteomes" id="UP000621540">
    <property type="component" value="Unassembled WGS sequence"/>
</dbReference>
<dbReference type="InterPro" id="IPR003770">
    <property type="entry name" value="MLTG-like"/>
</dbReference>
<gene>
    <name evidence="7" type="ORF">H8Z76_00165</name>
</gene>
<keyword evidence="6" id="KW-0961">Cell wall biogenesis/degradation</keyword>
<keyword evidence="1" id="KW-1003">Cell membrane</keyword>
<organism evidence="7 8">
    <name type="scientific">Roseburia yibonii</name>
    <dbReference type="NCBI Taxonomy" id="2763063"/>
    <lineage>
        <taxon>Bacteria</taxon>
        <taxon>Bacillati</taxon>
        <taxon>Bacillota</taxon>
        <taxon>Clostridia</taxon>
        <taxon>Lachnospirales</taxon>
        <taxon>Lachnospiraceae</taxon>
        <taxon>Roseburia</taxon>
    </lineage>
</organism>
<evidence type="ECO:0000256" key="3">
    <source>
        <dbReference type="ARBA" id="ARBA00022989"/>
    </source>
</evidence>
<sequence>MKNTSRVVIRITGSVISLLILVLVVLGLIRAGQWAYGFGYRVYTEDAMESAPGTDKTVTVTADMSAKDVGRQLEEKGLIRDANLFVVQLKLSSYSGAIKEGTYTLNTSMTAEEMMQIMAAEEDTESSTENT</sequence>
<evidence type="ECO:0000256" key="4">
    <source>
        <dbReference type="ARBA" id="ARBA00023136"/>
    </source>
</evidence>
<dbReference type="PANTHER" id="PTHR30518:SF2">
    <property type="entry name" value="ENDOLYTIC MUREIN TRANSGLYCOSYLASE"/>
    <property type="match status" value="1"/>
</dbReference>
<evidence type="ECO:0000256" key="1">
    <source>
        <dbReference type="ARBA" id="ARBA00022475"/>
    </source>
</evidence>
<keyword evidence="4" id="KW-0472">Membrane</keyword>
<dbReference type="Pfam" id="PF02618">
    <property type="entry name" value="YceG"/>
    <property type="match status" value="1"/>
</dbReference>
<protein>
    <submittedName>
        <fullName evidence="7">Endolytic transglycosylase MltG</fullName>
    </submittedName>
</protein>
<evidence type="ECO:0000256" key="2">
    <source>
        <dbReference type="ARBA" id="ARBA00022692"/>
    </source>
</evidence>
<proteinExistence type="predicted"/>
<dbReference type="EMBL" id="JACOQH010000001">
    <property type="protein sequence ID" value="MBC5752450.1"/>
    <property type="molecule type" value="Genomic_DNA"/>
</dbReference>
<comment type="caution">
    <text evidence="7">The sequence shown here is derived from an EMBL/GenBank/DDBJ whole genome shotgun (WGS) entry which is preliminary data.</text>
</comment>